<dbReference type="InterPro" id="IPR000971">
    <property type="entry name" value="Globin"/>
</dbReference>
<evidence type="ECO:0000259" key="7">
    <source>
        <dbReference type="PROSITE" id="PS01033"/>
    </source>
</evidence>
<protein>
    <submittedName>
        <fullName evidence="8">Globin</fullName>
    </submittedName>
</protein>
<keyword evidence="6" id="KW-0813">Transport</keyword>
<keyword evidence="5" id="KW-0408">Iron</keyword>
<dbReference type="PROSITE" id="PS01033">
    <property type="entry name" value="GLOBIN"/>
    <property type="match status" value="1"/>
</dbReference>
<comment type="similarity">
    <text evidence="6">Belongs to the globin family.</text>
</comment>
<evidence type="ECO:0000256" key="2">
    <source>
        <dbReference type="ARBA" id="ARBA00022617"/>
    </source>
</evidence>
<sequence length="142" mass="16374">MTKEQIEIIKNCIPILQKNGEDLTKEFYKIMFNDYPEVKPMFNMEKQTSGEQPKALAMAILKAAQNIENLENIKAYVEHVGKTHVKLNVKKEHYPIVGACLLKAIKNLLNADENTLKAWEVAYGKIADFYIQIEEELYKKQA</sequence>
<dbReference type="GO" id="GO:0005344">
    <property type="term" value="F:oxygen carrier activity"/>
    <property type="evidence" value="ECO:0007669"/>
    <property type="project" value="UniProtKB-KW"/>
</dbReference>
<reference evidence="8 9" key="1">
    <citation type="submission" date="2018-07" db="EMBL/GenBank/DDBJ databases">
        <title>Campylobacter zealandensis sp. nov., isolated from birds and water in New Zealand.</title>
        <authorList>
            <person name="Wilkinson D.A."/>
            <person name="Biggs P.J."/>
            <person name="French N.P."/>
            <person name="Midwinter A.C."/>
        </authorList>
    </citation>
    <scope>NUCLEOTIDE SEQUENCE [LARGE SCALE GENOMIC DNA]</scope>
    <source>
        <strain evidence="8 9">B423b</strain>
    </source>
</reference>
<dbReference type="Proteomes" id="UP000292583">
    <property type="component" value="Unassembled WGS sequence"/>
</dbReference>
<feature type="domain" description="Globin" evidence="7">
    <location>
        <begin position="1"/>
        <end position="135"/>
    </location>
</feature>
<keyword evidence="2 6" id="KW-0349">Heme</keyword>
<dbReference type="InterPro" id="IPR012292">
    <property type="entry name" value="Globin/Proto"/>
</dbReference>
<accession>A0A4Q9JSK8</accession>
<dbReference type="AlphaFoldDB" id="A0A4Q9JSK8"/>
<dbReference type="EMBL" id="QPGR01000019">
    <property type="protein sequence ID" value="TBR78740.1"/>
    <property type="molecule type" value="Genomic_DNA"/>
</dbReference>
<keyword evidence="3 6" id="KW-0561">Oxygen transport</keyword>
<dbReference type="Pfam" id="PF00042">
    <property type="entry name" value="Globin"/>
    <property type="match status" value="1"/>
</dbReference>
<dbReference type="GO" id="GO:0020037">
    <property type="term" value="F:heme binding"/>
    <property type="evidence" value="ECO:0007669"/>
    <property type="project" value="InterPro"/>
</dbReference>
<dbReference type="PANTHER" id="PTHR43396:SF3">
    <property type="entry name" value="FLAVOHEMOPROTEIN"/>
    <property type="match status" value="1"/>
</dbReference>
<proteinExistence type="inferred from homology"/>
<dbReference type="GO" id="GO:0071500">
    <property type="term" value="P:cellular response to nitrosative stress"/>
    <property type="evidence" value="ECO:0007669"/>
    <property type="project" value="TreeGrafter"/>
</dbReference>
<dbReference type="GO" id="GO:0046210">
    <property type="term" value="P:nitric oxide catabolic process"/>
    <property type="evidence" value="ECO:0007669"/>
    <property type="project" value="TreeGrafter"/>
</dbReference>
<keyword evidence="9" id="KW-1185">Reference proteome</keyword>
<evidence type="ECO:0000256" key="6">
    <source>
        <dbReference type="RuleBase" id="RU000356"/>
    </source>
</evidence>
<dbReference type="RefSeq" id="WP_131163936.1">
    <property type="nucleotide sequence ID" value="NZ_CP076657.1"/>
</dbReference>
<dbReference type="GO" id="GO:0019825">
    <property type="term" value="F:oxygen binding"/>
    <property type="evidence" value="ECO:0007669"/>
    <property type="project" value="InterPro"/>
</dbReference>
<keyword evidence="4" id="KW-0479">Metal-binding</keyword>
<dbReference type="CDD" id="cd14778">
    <property type="entry name" value="VtHb-like_SDgb"/>
    <property type="match status" value="1"/>
</dbReference>
<dbReference type="GO" id="GO:0071949">
    <property type="term" value="F:FAD binding"/>
    <property type="evidence" value="ECO:0007669"/>
    <property type="project" value="TreeGrafter"/>
</dbReference>
<evidence type="ECO:0000256" key="3">
    <source>
        <dbReference type="ARBA" id="ARBA00022621"/>
    </source>
</evidence>
<dbReference type="GO" id="GO:0046872">
    <property type="term" value="F:metal ion binding"/>
    <property type="evidence" value="ECO:0007669"/>
    <property type="project" value="UniProtKB-KW"/>
</dbReference>
<dbReference type="PANTHER" id="PTHR43396">
    <property type="entry name" value="FLAVOHEMOPROTEIN"/>
    <property type="match status" value="1"/>
</dbReference>
<evidence type="ECO:0000256" key="1">
    <source>
        <dbReference type="ARBA" id="ARBA00006401"/>
    </source>
</evidence>
<gene>
    <name evidence="8" type="ORF">DU473_07585</name>
</gene>
<evidence type="ECO:0000256" key="4">
    <source>
        <dbReference type="ARBA" id="ARBA00022723"/>
    </source>
</evidence>
<dbReference type="Gene3D" id="1.10.490.10">
    <property type="entry name" value="Globins"/>
    <property type="match status" value="1"/>
</dbReference>
<dbReference type="InterPro" id="IPR009050">
    <property type="entry name" value="Globin-like_sf"/>
</dbReference>
<evidence type="ECO:0000313" key="9">
    <source>
        <dbReference type="Proteomes" id="UP000292583"/>
    </source>
</evidence>
<organism evidence="8 9">
    <name type="scientific">Campylobacter novaezeelandiae</name>
    <dbReference type="NCBI Taxonomy" id="2267891"/>
    <lineage>
        <taxon>Bacteria</taxon>
        <taxon>Pseudomonadati</taxon>
        <taxon>Campylobacterota</taxon>
        <taxon>Epsilonproteobacteria</taxon>
        <taxon>Campylobacterales</taxon>
        <taxon>Campylobacteraceae</taxon>
        <taxon>Campylobacter</taxon>
    </lineage>
</organism>
<dbReference type="GO" id="GO:0008941">
    <property type="term" value="F:nitric oxide dioxygenase NAD(P)H activity"/>
    <property type="evidence" value="ECO:0007669"/>
    <property type="project" value="TreeGrafter"/>
</dbReference>
<comment type="similarity">
    <text evidence="1">In the C-terminal section; belongs to the flavoprotein pyridine nucleotide cytochrome reductase family.</text>
</comment>
<dbReference type="SUPFAM" id="SSF46458">
    <property type="entry name" value="Globin-like"/>
    <property type="match status" value="1"/>
</dbReference>
<dbReference type="FunFam" id="1.10.490.10:FF:000003">
    <property type="entry name" value="Flavohemoprotein"/>
    <property type="match status" value="1"/>
</dbReference>
<comment type="caution">
    <text evidence="8">The sequence shown here is derived from an EMBL/GenBank/DDBJ whole genome shotgun (WGS) entry which is preliminary data.</text>
</comment>
<dbReference type="OrthoDB" id="3213438at2"/>
<evidence type="ECO:0000256" key="5">
    <source>
        <dbReference type="ARBA" id="ARBA00023004"/>
    </source>
</evidence>
<evidence type="ECO:0000313" key="8">
    <source>
        <dbReference type="EMBL" id="TBR78740.1"/>
    </source>
</evidence>
<name>A0A4Q9JSK8_9BACT</name>